<accession>A0A1H5XFY1</accession>
<evidence type="ECO:0000313" key="2">
    <source>
        <dbReference type="Proteomes" id="UP000236726"/>
    </source>
</evidence>
<protein>
    <submittedName>
        <fullName evidence="1">Uncharacterized protein</fullName>
    </submittedName>
</protein>
<gene>
    <name evidence="1" type="ORF">SAMN05216537_1303</name>
</gene>
<sequence length="99" mass="11488">MEGKKNLQNNFRIMFLGLQNAIKEYLEHGRYIGKHNKQYIRSTYNDFGILGLWTEYVKTLDGGDVGIRSHLKQHPDAHFGFQFTIFKVLPKSISINEAT</sequence>
<keyword evidence="2" id="KW-1185">Reference proteome</keyword>
<dbReference type="RefSeq" id="WP_103953611.1">
    <property type="nucleotide sequence ID" value="NZ_FNUL01000030.1"/>
</dbReference>
<evidence type="ECO:0000313" key="1">
    <source>
        <dbReference type="EMBL" id="SEG10320.1"/>
    </source>
</evidence>
<dbReference type="AlphaFoldDB" id="A0A1H5XFY1"/>
<dbReference type="Proteomes" id="UP000236726">
    <property type="component" value="Unassembled WGS sequence"/>
</dbReference>
<name>A0A1H5XFY1_9FIRM</name>
<proteinExistence type="predicted"/>
<organism evidence="1 2">
    <name type="scientific">Lachnospira multipara</name>
    <dbReference type="NCBI Taxonomy" id="28051"/>
    <lineage>
        <taxon>Bacteria</taxon>
        <taxon>Bacillati</taxon>
        <taxon>Bacillota</taxon>
        <taxon>Clostridia</taxon>
        <taxon>Lachnospirales</taxon>
        <taxon>Lachnospiraceae</taxon>
        <taxon>Lachnospira</taxon>
    </lineage>
</organism>
<reference evidence="1 2" key="1">
    <citation type="submission" date="2016-10" db="EMBL/GenBank/DDBJ databases">
        <authorList>
            <person name="de Groot N.N."/>
        </authorList>
    </citation>
    <scope>NUCLEOTIDE SEQUENCE [LARGE SCALE GENOMIC DNA]</scope>
    <source>
        <strain evidence="1 2">D15d</strain>
    </source>
</reference>
<dbReference type="EMBL" id="FNUL01000030">
    <property type="protein sequence ID" value="SEG10320.1"/>
    <property type="molecule type" value="Genomic_DNA"/>
</dbReference>